<feature type="transmembrane region" description="Helical" evidence="1">
    <location>
        <begin position="216"/>
        <end position="234"/>
    </location>
</feature>
<evidence type="ECO:0000259" key="2">
    <source>
        <dbReference type="Pfam" id="PF20151"/>
    </source>
</evidence>
<feature type="transmembrane region" description="Helical" evidence="1">
    <location>
        <begin position="63"/>
        <end position="84"/>
    </location>
</feature>
<feature type="transmembrane region" description="Helical" evidence="1">
    <location>
        <begin position="176"/>
        <end position="195"/>
    </location>
</feature>
<dbReference type="STRING" id="933852.A0A0C3ACG8"/>
<reference evidence="3 4" key="1">
    <citation type="submission" date="2014-04" db="EMBL/GenBank/DDBJ databases">
        <authorList>
            <consortium name="DOE Joint Genome Institute"/>
            <person name="Kuo A."/>
            <person name="Zuccaro A."/>
            <person name="Kohler A."/>
            <person name="Nagy L.G."/>
            <person name="Floudas D."/>
            <person name="Copeland A."/>
            <person name="Barry K.W."/>
            <person name="Cichocki N."/>
            <person name="Veneault-Fourrey C."/>
            <person name="LaButti K."/>
            <person name="Lindquist E.A."/>
            <person name="Lipzen A."/>
            <person name="Lundell T."/>
            <person name="Morin E."/>
            <person name="Murat C."/>
            <person name="Sun H."/>
            <person name="Tunlid A."/>
            <person name="Henrissat B."/>
            <person name="Grigoriev I.V."/>
            <person name="Hibbett D.S."/>
            <person name="Martin F."/>
            <person name="Nordberg H.P."/>
            <person name="Cantor M.N."/>
            <person name="Hua S.X."/>
        </authorList>
    </citation>
    <scope>NUCLEOTIDE SEQUENCE [LARGE SCALE GENOMIC DNA]</scope>
    <source>
        <strain evidence="3 4">MAFF 305830</strain>
    </source>
</reference>
<name>A0A0C3ACG8_SERVB</name>
<organism evidence="3 4">
    <name type="scientific">Serendipita vermifera MAFF 305830</name>
    <dbReference type="NCBI Taxonomy" id="933852"/>
    <lineage>
        <taxon>Eukaryota</taxon>
        <taxon>Fungi</taxon>
        <taxon>Dikarya</taxon>
        <taxon>Basidiomycota</taxon>
        <taxon>Agaricomycotina</taxon>
        <taxon>Agaricomycetes</taxon>
        <taxon>Sebacinales</taxon>
        <taxon>Serendipitaceae</taxon>
        <taxon>Serendipita</taxon>
    </lineage>
</organism>
<feature type="transmembrane region" description="Helical" evidence="1">
    <location>
        <begin position="96"/>
        <end position="120"/>
    </location>
</feature>
<dbReference type="EMBL" id="KN824357">
    <property type="protein sequence ID" value="KIM22365.1"/>
    <property type="molecule type" value="Genomic_DNA"/>
</dbReference>
<dbReference type="HOGENOM" id="CLU_035509_1_3_1"/>
<feature type="transmembrane region" description="Helical" evidence="1">
    <location>
        <begin position="132"/>
        <end position="156"/>
    </location>
</feature>
<proteinExistence type="predicted"/>
<keyword evidence="1" id="KW-0812">Transmembrane</keyword>
<dbReference type="AlphaFoldDB" id="A0A0C3ACG8"/>
<evidence type="ECO:0000313" key="3">
    <source>
        <dbReference type="EMBL" id="KIM22365.1"/>
    </source>
</evidence>
<dbReference type="OrthoDB" id="3251775at2759"/>
<dbReference type="Proteomes" id="UP000054097">
    <property type="component" value="Unassembled WGS sequence"/>
</dbReference>
<keyword evidence="4" id="KW-1185">Reference proteome</keyword>
<keyword evidence="1" id="KW-0472">Membrane</keyword>
<keyword evidence="1" id="KW-1133">Transmembrane helix</keyword>
<sequence length="327" mass="37347">MSVDAPSEVDVRSFLELMSQIKLSRYCNGIALTLCVYDWLMLVQRESQTVWKARWTRMKVMYYINRVVTVVGLIITVIQSSDLWTIPLPQRVCHFYIWFASMLQMVSFFISTIILTLRIVALYNRHMFVVRLVYCLLLLNWLVTFVAATHTLYFLGTDLDYMFSARLCISRAHTPAASIIFISPAVYECILLLLTAYRAIQDVRNRVLGTNQSTPFLAILYRDGFYYFAAVFAVHSWNSLAYLTLPMTGIFMGVYVAWSVMTVMSGRVYLNLVLAAQGWDGNGETTAGLPTLPTLRKSKRIITFGAINARNTFPLTTLSSRDFENEA</sequence>
<gene>
    <name evidence="3" type="ORF">M408DRAFT_332937</name>
</gene>
<accession>A0A0C3ACG8</accession>
<feature type="domain" description="DUF6533" evidence="2">
    <location>
        <begin position="26"/>
        <end position="70"/>
    </location>
</feature>
<evidence type="ECO:0000256" key="1">
    <source>
        <dbReference type="SAM" id="Phobius"/>
    </source>
</evidence>
<protein>
    <recommendedName>
        <fullName evidence="2">DUF6533 domain-containing protein</fullName>
    </recommendedName>
</protein>
<feature type="transmembrane region" description="Helical" evidence="1">
    <location>
        <begin position="240"/>
        <end position="258"/>
    </location>
</feature>
<evidence type="ECO:0000313" key="4">
    <source>
        <dbReference type="Proteomes" id="UP000054097"/>
    </source>
</evidence>
<dbReference type="Pfam" id="PF20151">
    <property type="entry name" value="DUF6533"/>
    <property type="match status" value="1"/>
</dbReference>
<dbReference type="InterPro" id="IPR045340">
    <property type="entry name" value="DUF6533"/>
</dbReference>
<reference evidence="4" key="2">
    <citation type="submission" date="2015-01" db="EMBL/GenBank/DDBJ databases">
        <title>Evolutionary Origins and Diversification of the Mycorrhizal Mutualists.</title>
        <authorList>
            <consortium name="DOE Joint Genome Institute"/>
            <consortium name="Mycorrhizal Genomics Consortium"/>
            <person name="Kohler A."/>
            <person name="Kuo A."/>
            <person name="Nagy L.G."/>
            <person name="Floudas D."/>
            <person name="Copeland A."/>
            <person name="Barry K.W."/>
            <person name="Cichocki N."/>
            <person name="Veneault-Fourrey C."/>
            <person name="LaButti K."/>
            <person name="Lindquist E.A."/>
            <person name="Lipzen A."/>
            <person name="Lundell T."/>
            <person name="Morin E."/>
            <person name="Murat C."/>
            <person name="Riley R."/>
            <person name="Ohm R."/>
            <person name="Sun H."/>
            <person name="Tunlid A."/>
            <person name="Henrissat B."/>
            <person name="Grigoriev I.V."/>
            <person name="Hibbett D.S."/>
            <person name="Martin F."/>
        </authorList>
    </citation>
    <scope>NUCLEOTIDE SEQUENCE [LARGE SCALE GENOMIC DNA]</scope>
    <source>
        <strain evidence="4">MAFF 305830</strain>
    </source>
</reference>